<dbReference type="OrthoDB" id="1882547at2759"/>
<dbReference type="GO" id="GO:0005829">
    <property type="term" value="C:cytosol"/>
    <property type="evidence" value="ECO:0007669"/>
    <property type="project" value="TreeGrafter"/>
</dbReference>
<evidence type="ECO:0000256" key="1">
    <source>
        <dbReference type="ARBA" id="ARBA00010505"/>
    </source>
</evidence>
<dbReference type="EMBL" id="KK207940">
    <property type="protein sequence ID" value="EZF47838.1"/>
    <property type="molecule type" value="Genomic_DNA"/>
</dbReference>
<dbReference type="InterPro" id="IPR013740">
    <property type="entry name" value="Redoxin"/>
</dbReference>
<organism evidence="9">
    <name type="scientific">Trichophyton rubrum CBS 288.86</name>
    <dbReference type="NCBI Taxonomy" id="1215330"/>
    <lineage>
        <taxon>Eukaryota</taxon>
        <taxon>Fungi</taxon>
        <taxon>Dikarya</taxon>
        <taxon>Ascomycota</taxon>
        <taxon>Pezizomycotina</taxon>
        <taxon>Eurotiomycetes</taxon>
        <taxon>Eurotiomycetidae</taxon>
        <taxon>Onygenales</taxon>
        <taxon>Arthrodermataceae</taxon>
        <taxon>Trichophyton</taxon>
    </lineage>
</organism>
<comment type="similarity">
    <text evidence="1 7">Belongs to the peroxiredoxin family. Prx5 subfamily.</text>
</comment>
<dbReference type="GO" id="GO:0005739">
    <property type="term" value="C:mitochondrion"/>
    <property type="evidence" value="ECO:0007669"/>
    <property type="project" value="TreeGrafter"/>
</dbReference>
<feature type="active site" description="Cysteine sulfenic acid (-SOH) intermediate" evidence="6">
    <location>
        <position position="74"/>
    </location>
</feature>
<evidence type="ECO:0000256" key="4">
    <source>
        <dbReference type="ARBA" id="ARBA00023002"/>
    </source>
</evidence>
<evidence type="ECO:0000256" key="3">
    <source>
        <dbReference type="ARBA" id="ARBA00022862"/>
    </source>
</evidence>
<gene>
    <name evidence="9" type="ORF">H103_08564</name>
</gene>
<dbReference type="PANTHER" id="PTHR10430:SF39">
    <property type="entry name" value="PEROXISOMAL MEMBRANE ASSOCIATED PROTEIN 20"/>
    <property type="match status" value="1"/>
</dbReference>
<dbReference type="GO" id="GO:0034599">
    <property type="term" value="P:cellular response to oxidative stress"/>
    <property type="evidence" value="ECO:0007669"/>
    <property type="project" value="InterPro"/>
</dbReference>
<reference evidence="9" key="1">
    <citation type="submission" date="2014-02" db="EMBL/GenBank/DDBJ databases">
        <title>The Genome Sequence of Trichophyton rubrum (morphotype fischeri) CBS 288.86.</title>
        <authorList>
            <consortium name="The Broad Institute Genomics Platform"/>
            <person name="Cuomo C.A."/>
            <person name="White T.C."/>
            <person name="Graser Y."/>
            <person name="Martinez-Rossi N."/>
            <person name="Heitman J."/>
            <person name="Young S.K."/>
            <person name="Zeng Q."/>
            <person name="Gargeya S."/>
            <person name="Abouelleil A."/>
            <person name="Alvarado L."/>
            <person name="Chapman S.B."/>
            <person name="Gainer-Dewar J."/>
            <person name="Goldberg J."/>
            <person name="Griggs A."/>
            <person name="Gujja S."/>
            <person name="Hansen M."/>
            <person name="Howarth C."/>
            <person name="Imamovic A."/>
            <person name="Larimer J."/>
            <person name="Martinez D."/>
            <person name="Murphy C."/>
            <person name="Pearson M.D."/>
            <person name="Persinoti G."/>
            <person name="Poon T."/>
            <person name="Priest M."/>
            <person name="Roberts A.D."/>
            <person name="Saif S."/>
            <person name="Shea T.D."/>
            <person name="Sykes S.N."/>
            <person name="Wortman J."/>
            <person name="Nusbaum C."/>
            <person name="Birren B."/>
        </authorList>
    </citation>
    <scope>NUCLEOTIDE SEQUENCE [LARGE SCALE GENOMIC DNA]</scope>
    <source>
        <strain evidence="9">CBS 288.86</strain>
    </source>
</reference>
<proteinExistence type="inferred from homology"/>
<dbReference type="AlphaFoldDB" id="A0A022VPZ8"/>
<feature type="domain" description="Redoxin" evidence="8">
    <location>
        <begin position="31"/>
        <end position="191"/>
    </location>
</feature>
<sequence>MFRLPFSRASASVSLSVSRAFHSSRPLAVSQGDSIPDLDVLTENSPGNKVNLASELASGKGVIVGTPGAFTPGCSLSHVPGFLNHPKLKDAGKVFVVSVNDAFVSVLAPVNCLFNALVADFPRTKAWGESLDPHKKSGVRFLADASGEFNRQMDLLFSSAKVFGNDRSKRYALVVEDGRVVKAFVEPDNTSVDGMSPPPFPTAFHPHSYYTDWPACFIVSRAEKVLG</sequence>
<dbReference type="Gene3D" id="3.40.30.10">
    <property type="entry name" value="Glutaredoxin"/>
    <property type="match status" value="1"/>
</dbReference>
<accession>A0A022VPZ8</accession>
<evidence type="ECO:0000259" key="8">
    <source>
        <dbReference type="Pfam" id="PF08534"/>
    </source>
</evidence>
<keyword evidence="5 7" id="KW-0676">Redox-active center</keyword>
<dbReference type="InterPro" id="IPR037944">
    <property type="entry name" value="PRX5-like"/>
</dbReference>
<keyword evidence="3 7" id="KW-0049">Antioxidant</keyword>
<dbReference type="GO" id="GO:0042744">
    <property type="term" value="P:hydrogen peroxide catabolic process"/>
    <property type="evidence" value="ECO:0007669"/>
    <property type="project" value="TreeGrafter"/>
</dbReference>
<dbReference type="PANTHER" id="PTHR10430">
    <property type="entry name" value="PEROXIREDOXIN"/>
    <property type="match status" value="1"/>
</dbReference>
<dbReference type="CDD" id="cd03013">
    <property type="entry name" value="PRX5_like"/>
    <property type="match status" value="1"/>
</dbReference>
<evidence type="ECO:0000256" key="5">
    <source>
        <dbReference type="ARBA" id="ARBA00023284"/>
    </source>
</evidence>
<dbReference type="Proteomes" id="UP000023758">
    <property type="component" value="Unassembled WGS sequence"/>
</dbReference>
<dbReference type="Pfam" id="PF08534">
    <property type="entry name" value="Redoxin"/>
    <property type="match status" value="1"/>
</dbReference>
<comment type="function">
    <text evidence="7">Thiol-specific peroxidase that catalyzes the reduction of hydrogen peroxide and organic hydroperoxides to water and alcohols, respectively. Plays a role in cell protection against oxidative stress by detoxifying peroxides.</text>
</comment>
<protein>
    <recommendedName>
        <fullName evidence="8">Redoxin domain-containing protein</fullName>
    </recommendedName>
</protein>
<keyword evidence="2 7" id="KW-0575">Peroxidase</keyword>
<dbReference type="SUPFAM" id="SSF52833">
    <property type="entry name" value="Thioredoxin-like"/>
    <property type="match status" value="1"/>
</dbReference>
<evidence type="ECO:0000256" key="2">
    <source>
        <dbReference type="ARBA" id="ARBA00022559"/>
    </source>
</evidence>
<dbReference type="GO" id="GO:0005777">
    <property type="term" value="C:peroxisome"/>
    <property type="evidence" value="ECO:0007669"/>
    <property type="project" value="TreeGrafter"/>
</dbReference>
<dbReference type="GO" id="GO:0008379">
    <property type="term" value="F:thioredoxin peroxidase activity"/>
    <property type="evidence" value="ECO:0007669"/>
    <property type="project" value="InterPro"/>
</dbReference>
<evidence type="ECO:0000256" key="7">
    <source>
        <dbReference type="RuleBase" id="RU366011"/>
    </source>
</evidence>
<evidence type="ECO:0000313" key="9">
    <source>
        <dbReference type="EMBL" id="EZF47838.1"/>
    </source>
</evidence>
<name>A0A022VPZ8_TRIRU</name>
<keyword evidence="4 7" id="KW-0560">Oxidoreductase</keyword>
<dbReference type="GO" id="GO:0045454">
    <property type="term" value="P:cell redox homeostasis"/>
    <property type="evidence" value="ECO:0007669"/>
    <property type="project" value="TreeGrafter"/>
</dbReference>
<dbReference type="InterPro" id="IPR036249">
    <property type="entry name" value="Thioredoxin-like_sf"/>
</dbReference>
<evidence type="ECO:0000256" key="6">
    <source>
        <dbReference type="PIRSR" id="PIRSR637944-1"/>
    </source>
</evidence>